<feature type="signal peptide" evidence="1">
    <location>
        <begin position="1"/>
        <end position="19"/>
    </location>
</feature>
<evidence type="ECO:0008006" key="4">
    <source>
        <dbReference type="Google" id="ProtNLM"/>
    </source>
</evidence>
<gene>
    <name evidence="2" type="ORF">ARMSODRAFT_418860</name>
</gene>
<evidence type="ECO:0000313" key="2">
    <source>
        <dbReference type="EMBL" id="PBK75987.1"/>
    </source>
</evidence>
<sequence length="110" mass="12545">MLLCLGHLVSTYIIAFVATHKLCVLKNRVTIEHSLLSITHVCDKTRPRRGWSYLNISIPIAGYERVVSRWTAPKLDKYGPWTWRHYGILGLRTSGNNSVVRSCEMHLPGI</sequence>
<dbReference type="EMBL" id="KZ293417">
    <property type="protein sequence ID" value="PBK75987.1"/>
    <property type="molecule type" value="Genomic_DNA"/>
</dbReference>
<organism evidence="2 3">
    <name type="scientific">Armillaria solidipes</name>
    <dbReference type="NCBI Taxonomy" id="1076256"/>
    <lineage>
        <taxon>Eukaryota</taxon>
        <taxon>Fungi</taxon>
        <taxon>Dikarya</taxon>
        <taxon>Basidiomycota</taxon>
        <taxon>Agaricomycotina</taxon>
        <taxon>Agaricomycetes</taxon>
        <taxon>Agaricomycetidae</taxon>
        <taxon>Agaricales</taxon>
        <taxon>Marasmiineae</taxon>
        <taxon>Physalacriaceae</taxon>
        <taxon>Armillaria</taxon>
    </lineage>
</organism>
<reference evidence="3" key="1">
    <citation type="journal article" date="2017" name="Nat. Ecol. Evol.">
        <title>Genome expansion and lineage-specific genetic innovations in the forest pathogenic fungi Armillaria.</title>
        <authorList>
            <person name="Sipos G."/>
            <person name="Prasanna A.N."/>
            <person name="Walter M.C."/>
            <person name="O'Connor E."/>
            <person name="Balint B."/>
            <person name="Krizsan K."/>
            <person name="Kiss B."/>
            <person name="Hess J."/>
            <person name="Varga T."/>
            <person name="Slot J."/>
            <person name="Riley R."/>
            <person name="Boka B."/>
            <person name="Rigling D."/>
            <person name="Barry K."/>
            <person name="Lee J."/>
            <person name="Mihaltcheva S."/>
            <person name="LaButti K."/>
            <person name="Lipzen A."/>
            <person name="Waldron R."/>
            <person name="Moloney N.M."/>
            <person name="Sperisen C."/>
            <person name="Kredics L."/>
            <person name="Vagvoelgyi C."/>
            <person name="Patrignani A."/>
            <person name="Fitzpatrick D."/>
            <person name="Nagy I."/>
            <person name="Doyle S."/>
            <person name="Anderson J.B."/>
            <person name="Grigoriev I.V."/>
            <person name="Gueldener U."/>
            <person name="Muensterkoetter M."/>
            <person name="Nagy L.G."/>
        </authorList>
    </citation>
    <scope>NUCLEOTIDE SEQUENCE [LARGE SCALE GENOMIC DNA]</scope>
    <source>
        <strain evidence="3">28-4</strain>
    </source>
</reference>
<feature type="chain" id="PRO_5013870729" description="Secreted protein" evidence="1">
    <location>
        <begin position="20"/>
        <end position="110"/>
    </location>
</feature>
<proteinExistence type="predicted"/>
<evidence type="ECO:0000313" key="3">
    <source>
        <dbReference type="Proteomes" id="UP000218334"/>
    </source>
</evidence>
<keyword evidence="1" id="KW-0732">Signal</keyword>
<evidence type="ECO:0000256" key="1">
    <source>
        <dbReference type="SAM" id="SignalP"/>
    </source>
</evidence>
<accession>A0A2H3CGT0</accession>
<dbReference type="Proteomes" id="UP000218334">
    <property type="component" value="Unassembled WGS sequence"/>
</dbReference>
<dbReference type="AlphaFoldDB" id="A0A2H3CGT0"/>
<protein>
    <recommendedName>
        <fullName evidence="4">Secreted protein</fullName>
    </recommendedName>
</protein>
<name>A0A2H3CGT0_9AGAR</name>
<keyword evidence="3" id="KW-1185">Reference proteome</keyword>